<proteinExistence type="inferred from homology"/>
<evidence type="ECO:0000313" key="4">
    <source>
        <dbReference type="EMBL" id="RSU06478.1"/>
    </source>
</evidence>
<name>A0A430AFH6_9ENTE</name>
<dbReference type="Pfam" id="PF03061">
    <property type="entry name" value="4HBT"/>
    <property type="match status" value="1"/>
</dbReference>
<dbReference type="InterPro" id="IPR006683">
    <property type="entry name" value="Thioestr_dom"/>
</dbReference>
<evidence type="ECO:0000259" key="3">
    <source>
        <dbReference type="Pfam" id="PF03061"/>
    </source>
</evidence>
<comment type="similarity">
    <text evidence="1">Belongs to the thioesterase PaaI family.</text>
</comment>
<keyword evidence="5" id="KW-1185">Reference proteome</keyword>
<evidence type="ECO:0000313" key="5">
    <source>
        <dbReference type="Proteomes" id="UP000288669"/>
    </source>
</evidence>
<dbReference type="Gene3D" id="3.10.129.10">
    <property type="entry name" value="Hotdog Thioesterase"/>
    <property type="match status" value="1"/>
</dbReference>
<evidence type="ECO:0000256" key="2">
    <source>
        <dbReference type="ARBA" id="ARBA00022801"/>
    </source>
</evidence>
<dbReference type="InterPro" id="IPR029069">
    <property type="entry name" value="HotDog_dom_sf"/>
</dbReference>
<dbReference type="OrthoDB" id="9798208at2"/>
<sequence>MDLLENWGITVLSKSATEVILSMPITAIHKQPFGLVHGGVNATLIETACSIGANENLDTKKEIAVGVDIQTSHLKSSHTGTLLTHATADHIGKTTQVWQASITNDQKKVVSVGRCTLLVKKQ</sequence>
<dbReference type="NCBIfam" id="TIGR00369">
    <property type="entry name" value="unchar_dom_1"/>
    <property type="match status" value="1"/>
</dbReference>
<dbReference type="GO" id="GO:0005829">
    <property type="term" value="C:cytosol"/>
    <property type="evidence" value="ECO:0007669"/>
    <property type="project" value="TreeGrafter"/>
</dbReference>
<dbReference type="RefSeq" id="WP_126825813.1">
    <property type="nucleotide sequence ID" value="NZ_JBHLWU010000001.1"/>
</dbReference>
<dbReference type="GO" id="GO:0061522">
    <property type="term" value="F:1,4-dihydroxy-2-naphthoyl-CoA thioesterase activity"/>
    <property type="evidence" value="ECO:0007669"/>
    <property type="project" value="TreeGrafter"/>
</dbReference>
<dbReference type="PANTHER" id="PTHR43240">
    <property type="entry name" value="1,4-DIHYDROXY-2-NAPHTHOYL-COA THIOESTERASE 1"/>
    <property type="match status" value="1"/>
</dbReference>
<organism evidence="4 5">
    <name type="scientific">Vagococcus entomophilus</name>
    <dbReference type="NCBI Taxonomy" id="1160095"/>
    <lineage>
        <taxon>Bacteria</taxon>
        <taxon>Bacillati</taxon>
        <taxon>Bacillota</taxon>
        <taxon>Bacilli</taxon>
        <taxon>Lactobacillales</taxon>
        <taxon>Enterococcaceae</taxon>
        <taxon>Vagococcus</taxon>
    </lineage>
</organism>
<reference evidence="4 5" key="1">
    <citation type="submission" date="2017-05" db="EMBL/GenBank/DDBJ databases">
        <title>Vagococcus spp. assemblies.</title>
        <authorList>
            <person name="Gulvik C.A."/>
        </authorList>
    </citation>
    <scope>NUCLEOTIDE SEQUENCE [LARGE SCALE GENOMIC DNA]</scope>
    <source>
        <strain evidence="4 5">DSM 24756</strain>
    </source>
</reference>
<dbReference type="EMBL" id="NGJZ01000003">
    <property type="protein sequence ID" value="RSU06478.1"/>
    <property type="molecule type" value="Genomic_DNA"/>
</dbReference>
<dbReference type="CDD" id="cd03443">
    <property type="entry name" value="PaaI_thioesterase"/>
    <property type="match status" value="1"/>
</dbReference>
<dbReference type="SUPFAM" id="SSF54637">
    <property type="entry name" value="Thioesterase/thiol ester dehydrase-isomerase"/>
    <property type="match status" value="1"/>
</dbReference>
<protein>
    <recommendedName>
        <fullName evidence="3">Thioesterase domain-containing protein</fullName>
    </recommendedName>
</protein>
<evidence type="ECO:0000256" key="1">
    <source>
        <dbReference type="ARBA" id="ARBA00008324"/>
    </source>
</evidence>
<dbReference type="InterPro" id="IPR003736">
    <property type="entry name" value="PAAI_dom"/>
</dbReference>
<comment type="caution">
    <text evidence="4">The sequence shown here is derived from an EMBL/GenBank/DDBJ whole genome shotgun (WGS) entry which is preliminary data.</text>
</comment>
<dbReference type="PANTHER" id="PTHR43240:SF5">
    <property type="entry name" value="1,4-DIHYDROXY-2-NAPHTHOYL-COA THIOESTERASE 1"/>
    <property type="match status" value="1"/>
</dbReference>
<feature type="domain" description="Thioesterase" evidence="3">
    <location>
        <begin position="33"/>
        <end position="110"/>
    </location>
</feature>
<dbReference type="Proteomes" id="UP000288669">
    <property type="component" value="Unassembled WGS sequence"/>
</dbReference>
<keyword evidence="2" id="KW-0378">Hydrolase</keyword>
<dbReference type="AlphaFoldDB" id="A0A430AFH6"/>
<accession>A0A430AFH6</accession>
<gene>
    <name evidence="4" type="ORF">CBF30_09490</name>
</gene>